<name>A0A1E3SG49_MYCIE</name>
<evidence type="ECO:0000313" key="1">
    <source>
        <dbReference type="EMBL" id="ORB10525.1"/>
    </source>
</evidence>
<sequence length="64" mass="7036">MTAERPGPWHFGFLLANGFSEQLIAGNEVMALAATRAGRCKSQLSVEGRVHLTEQEWHTAIESP</sequence>
<dbReference type="AlphaFoldDB" id="A0A1E3SG49"/>
<reference evidence="1 2" key="1">
    <citation type="submission" date="2017-02" db="EMBL/GenBank/DDBJ databases">
        <title>The new phylogeny of genus Mycobacterium.</title>
        <authorList>
            <person name="Tortoli E."/>
            <person name="Trovato A."/>
            <person name="Cirillo D.M."/>
        </authorList>
    </citation>
    <scope>NUCLEOTIDE SEQUENCE [LARGE SCALE GENOMIC DNA]</scope>
    <source>
        <strain evidence="1 2">DSM 44049</strain>
    </source>
</reference>
<proteinExistence type="predicted"/>
<protein>
    <submittedName>
        <fullName evidence="1">Uncharacterized protein</fullName>
    </submittedName>
</protein>
<gene>
    <name evidence="1" type="ORF">BST27_01395</name>
</gene>
<dbReference type="EMBL" id="MVHT01000002">
    <property type="protein sequence ID" value="ORB10525.1"/>
    <property type="molecule type" value="Genomic_DNA"/>
</dbReference>
<keyword evidence="2" id="KW-1185">Reference proteome</keyword>
<dbReference type="STRING" id="28445.BHQ20_10560"/>
<comment type="caution">
    <text evidence="1">The sequence shown here is derived from an EMBL/GenBank/DDBJ whole genome shotgun (WGS) entry which is preliminary data.</text>
</comment>
<evidence type="ECO:0000313" key="2">
    <source>
        <dbReference type="Proteomes" id="UP000192739"/>
    </source>
</evidence>
<dbReference type="Proteomes" id="UP000192739">
    <property type="component" value="Unassembled WGS sequence"/>
</dbReference>
<dbReference type="RefSeq" id="WP_069419064.1">
    <property type="nucleotide sequence ID" value="NZ_CBCRZH010000006.1"/>
</dbReference>
<accession>A0A1E3SG49</accession>
<organism evidence="1 2">
    <name type="scientific">Mycobacterium intermedium</name>
    <dbReference type="NCBI Taxonomy" id="28445"/>
    <lineage>
        <taxon>Bacteria</taxon>
        <taxon>Bacillati</taxon>
        <taxon>Actinomycetota</taxon>
        <taxon>Actinomycetes</taxon>
        <taxon>Mycobacteriales</taxon>
        <taxon>Mycobacteriaceae</taxon>
        <taxon>Mycobacterium</taxon>
        <taxon>Mycobacterium simiae complex</taxon>
    </lineage>
</organism>